<dbReference type="Proteomes" id="UP000095746">
    <property type="component" value="Unassembled WGS sequence"/>
</dbReference>
<name>A0A174ILC3_FLAPL</name>
<evidence type="ECO:0000313" key="3">
    <source>
        <dbReference type="Proteomes" id="UP000095746"/>
    </source>
</evidence>
<proteinExistence type="predicted"/>
<organism evidence="2 3">
    <name type="scientific">Flavonifractor plautii</name>
    <name type="common">Fusobacterium plautii</name>
    <dbReference type="NCBI Taxonomy" id="292800"/>
    <lineage>
        <taxon>Bacteria</taxon>
        <taxon>Bacillati</taxon>
        <taxon>Bacillota</taxon>
        <taxon>Clostridia</taxon>
        <taxon>Eubacteriales</taxon>
        <taxon>Oscillospiraceae</taxon>
        <taxon>Flavonifractor</taxon>
    </lineage>
</organism>
<protein>
    <submittedName>
        <fullName evidence="2">Uncharacterized protein</fullName>
    </submittedName>
</protein>
<dbReference type="EMBL" id="CYZT01000192">
    <property type="protein sequence ID" value="CUO87201.1"/>
    <property type="molecule type" value="Genomic_DNA"/>
</dbReference>
<gene>
    <name evidence="2" type="ORF">ERS852411_02307</name>
</gene>
<evidence type="ECO:0000313" key="2">
    <source>
        <dbReference type="EMBL" id="CUO87201.1"/>
    </source>
</evidence>
<feature type="region of interest" description="Disordered" evidence="1">
    <location>
        <begin position="1"/>
        <end position="54"/>
    </location>
</feature>
<accession>A0A174ILC3</accession>
<sequence>MSAASPSTGIVRRITSEKVTPRKVVRGPISTSPLSASVTPESSSPSSWMDTREQPASFPSRILMSTSVPPAITTAAGSAWRARMASSTDLAE</sequence>
<evidence type="ECO:0000256" key="1">
    <source>
        <dbReference type="SAM" id="MobiDB-lite"/>
    </source>
</evidence>
<reference evidence="2 3" key="1">
    <citation type="submission" date="2015-09" db="EMBL/GenBank/DDBJ databases">
        <authorList>
            <consortium name="Pathogen Informatics"/>
        </authorList>
    </citation>
    <scope>NUCLEOTIDE SEQUENCE [LARGE SCALE GENOMIC DNA]</scope>
    <source>
        <strain evidence="2 3">2789STDY5608854</strain>
    </source>
</reference>
<dbReference type="AlphaFoldDB" id="A0A174ILC3"/>
<feature type="compositionally biased region" description="Low complexity" evidence="1">
    <location>
        <begin position="32"/>
        <end position="47"/>
    </location>
</feature>